<gene>
    <name evidence="3" type="ORF">XM38_009940</name>
</gene>
<protein>
    <recommendedName>
        <fullName evidence="2">SLH domain-containing protein</fullName>
    </recommendedName>
</protein>
<feature type="domain" description="SLH" evidence="2">
    <location>
        <begin position="206"/>
        <end position="274"/>
    </location>
</feature>
<sequence>MDVVSVRVAIYSLALGVCWLTLSSCAGSPIGESLQRSLESDPQLQENPPFGMASETDSSSPTVTSSTPDTPSSTPEATSRTPAPFGPAASSQVSIPEPGHPGFIGPVWPSSQDTDRVSRSRRQTPTTAPTLDQVPADLRPYVEDMLALDILPLPGDEAASGESAAPVAVLNQPIQRREYARWLLTANNAFYQDHPSRKIRPAVSSAAPAFQDVSQDDPAFASVQGLAEAGIIPSPLSGNATTVSFRPEAPLTRKDLLLWKVPLDTHQALPTASVEAVEETWGFQDAAKIPPLALRAVLADYHSGEVSNIRRAFGFTTLFQPDKPVTRAEALAVLWRFGPVNEGITAQQLLAAEPAAQAEQH</sequence>
<evidence type="ECO:0000313" key="3">
    <source>
        <dbReference type="EMBL" id="ASC70064.1"/>
    </source>
</evidence>
<dbReference type="PANTHER" id="PTHR33740">
    <property type="entry name" value="GPI-ANCHORED ADHESIN-LIKE PROTEIN"/>
    <property type="match status" value="1"/>
</dbReference>
<evidence type="ECO:0000313" key="4">
    <source>
        <dbReference type="Proteomes" id="UP000191901"/>
    </source>
</evidence>
<dbReference type="Pfam" id="PF00395">
    <property type="entry name" value="SLH"/>
    <property type="match status" value="1"/>
</dbReference>
<reference evidence="3 4" key="1">
    <citation type="journal article" date="2016" name="Biochim. Biophys. Acta">
        <title>Characterization of red-shifted phycobilisomes isolated from the chlorophyll f-containing cyanobacterium Halomicronema hongdechloris.</title>
        <authorList>
            <person name="Li Y."/>
            <person name="Lin Y."/>
            <person name="Garvey C.J."/>
            <person name="Birch D."/>
            <person name="Corkery R.W."/>
            <person name="Loughlin P.C."/>
            <person name="Scheer H."/>
            <person name="Willows R.D."/>
            <person name="Chen M."/>
        </authorList>
    </citation>
    <scope>NUCLEOTIDE SEQUENCE [LARGE SCALE GENOMIC DNA]</scope>
    <source>
        <strain evidence="3 4">C2206</strain>
    </source>
</reference>
<accession>A0A1Z3HIC1</accession>
<dbReference type="PROSITE" id="PS51257">
    <property type="entry name" value="PROKAR_LIPOPROTEIN"/>
    <property type="match status" value="1"/>
</dbReference>
<keyword evidence="4" id="KW-1185">Reference proteome</keyword>
<dbReference type="PROSITE" id="PS51272">
    <property type="entry name" value="SLH"/>
    <property type="match status" value="2"/>
</dbReference>
<evidence type="ECO:0000259" key="2">
    <source>
        <dbReference type="PROSITE" id="PS51272"/>
    </source>
</evidence>
<dbReference type="STRING" id="1641165.XM38_04530"/>
<dbReference type="EMBL" id="CP021983">
    <property type="protein sequence ID" value="ASC70064.1"/>
    <property type="molecule type" value="Genomic_DNA"/>
</dbReference>
<dbReference type="KEGG" id="hhg:XM38_009940"/>
<feature type="region of interest" description="Disordered" evidence="1">
    <location>
        <begin position="32"/>
        <end position="133"/>
    </location>
</feature>
<dbReference type="Proteomes" id="UP000191901">
    <property type="component" value="Chromosome"/>
</dbReference>
<dbReference type="AlphaFoldDB" id="A0A1Z3HIC1"/>
<name>A0A1Z3HIC1_9CYAN</name>
<feature type="domain" description="SLH" evidence="2">
    <location>
        <begin position="280"/>
        <end position="348"/>
    </location>
</feature>
<proteinExistence type="predicted"/>
<feature type="compositionally biased region" description="Polar residues" evidence="1">
    <location>
        <begin position="34"/>
        <end position="46"/>
    </location>
</feature>
<dbReference type="OrthoDB" id="452152at2"/>
<dbReference type="PANTHER" id="PTHR33740:SF3">
    <property type="entry name" value="GPI-ANCHORED ADHESIN-LIKE PROTEIN"/>
    <property type="match status" value="1"/>
</dbReference>
<feature type="compositionally biased region" description="Low complexity" evidence="1">
    <location>
        <begin position="54"/>
        <end position="79"/>
    </location>
</feature>
<evidence type="ECO:0000256" key="1">
    <source>
        <dbReference type="SAM" id="MobiDB-lite"/>
    </source>
</evidence>
<organism evidence="3 4">
    <name type="scientific">Halomicronema hongdechloris C2206</name>
    <dbReference type="NCBI Taxonomy" id="1641165"/>
    <lineage>
        <taxon>Bacteria</taxon>
        <taxon>Bacillati</taxon>
        <taxon>Cyanobacteriota</taxon>
        <taxon>Cyanophyceae</taxon>
        <taxon>Nodosilineales</taxon>
        <taxon>Nodosilineaceae</taxon>
        <taxon>Halomicronema</taxon>
    </lineage>
</organism>
<dbReference type="InterPro" id="IPR001119">
    <property type="entry name" value="SLH_dom"/>
</dbReference>